<dbReference type="AlphaFoldDB" id="A0A835HIR4"/>
<dbReference type="SMART" id="SM00441">
    <property type="entry name" value="FF"/>
    <property type="match status" value="4"/>
</dbReference>
<evidence type="ECO:0000259" key="11">
    <source>
        <dbReference type="PROSITE" id="PS50020"/>
    </source>
</evidence>
<feature type="compositionally biased region" description="Basic residues" evidence="10">
    <location>
        <begin position="907"/>
        <end position="922"/>
    </location>
</feature>
<dbReference type="OrthoDB" id="187617at2759"/>
<feature type="compositionally biased region" description="Low complexity" evidence="10">
    <location>
        <begin position="183"/>
        <end position="215"/>
    </location>
</feature>
<feature type="domain" description="WW" evidence="11">
    <location>
        <begin position="228"/>
        <end position="261"/>
    </location>
</feature>
<dbReference type="SMART" id="SM00456">
    <property type="entry name" value="WW"/>
    <property type="match status" value="2"/>
</dbReference>
<feature type="compositionally biased region" description="Basic residues" evidence="10">
    <location>
        <begin position="932"/>
        <end position="945"/>
    </location>
</feature>
<dbReference type="FunFam" id="1.10.10.440:FF:000013">
    <property type="entry name" value="pre-mRNA-processing protein 40A isoform X1"/>
    <property type="match status" value="1"/>
</dbReference>
<feature type="domain" description="FF" evidence="12">
    <location>
        <begin position="450"/>
        <end position="505"/>
    </location>
</feature>
<comment type="subunit">
    <text evidence="8">Interacts (via the WW domains) with the phosphorylated C-terminal domain of NRPB1 (via CTD domain).</text>
</comment>
<feature type="compositionally biased region" description="Acidic residues" evidence="10">
    <location>
        <begin position="949"/>
        <end position="963"/>
    </location>
</feature>
<feature type="region of interest" description="Disordered" evidence="10">
    <location>
        <begin position="95"/>
        <end position="114"/>
    </location>
</feature>
<evidence type="ECO:0000256" key="2">
    <source>
        <dbReference type="ARBA" id="ARBA00022664"/>
    </source>
</evidence>
<evidence type="ECO:0000256" key="10">
    <source>
        <dbReference type="SAM" id="MobiDB-lite"/>
    </source>
</evidence>
<proteinExistence type="inferred from homology"/>
<keyword evidence="3" id="KW-0677">Repeat</keyword>
<dbReference type="SUPFAM" id="SSF81698">
    <property type="entry name" value="FF domain"/>
    <property type="match status" value="4"/>
</dbReference>
<dbReference type="InterPro" id="IPR036020">
    <property type="entry name" value="WW_dom_sf"/>
</dbReference>
<sequence length="963" mass="109612">CLAKACLFVEMASNSQPPGAQPFWPPIGGSAGPPQNFAPPMSMQFQVPFPQQQANPFNMAASQHFRPVGPGSSASNMGLHAGQNQQQHYPQMMQQLPPRSGQQSLGPPSSQAVPPPFVHPNRPLTSIPSQPLQNTQHLNNHMSSVGGMGTPLSSSYTFAYSHPQNGITTSSQYQPMSHMPAPVTSLSGQTSVSSGSQTAAVAPQQSSQQPSVTSATALATNLQPRPTTQSSADWIEHTSADGKRYYYNKRSKLSSWEKPLELMSPIERADASTDWKEVTSPDGRRYYYNKVTRQSTWSIPDEMKLAREQVERGDTQLWQPEIPVTSQVPVSVTVSPEETSPILSSAISAVSSPVPVVPVAAVVDPLQVVTSGQPSIPIVPSSVSGNDIGAKSPWTILEDVSLQEAEKFGNGVSLQDLEEVKKSMAVAGKVNVTALEEKAVEAEPLTYATKQEAKDAFKALLESANVESDWNWEQAMRVIINDKRYGALRTLGERKQTFTEIAISRSQFTYLSDILGLNPTYEVIVMKSYKAIAIFEDDERLNAVERVRDREDLFESYLAELKKKEKAKAHEEHKRNIREYKQFLQSCDFIKANSQWRKIQDRLEEDERCSRLEKLDRLDIFQEYINELEKEEEEQRKLQKEQMRRAERNNRDEFRKLMEGHVGDGTLTAKTHWREYHEKVKDSPQYVAASSNTSGATPKVLFEDVTEDLQKQYHDDKARIKEAIKLRKITMTSTWTLEDLKTAIAEELSSSSVSDINLELVFNELLEREINSTSTWDDCKPLFEDSQEYRSMVEESFKKDVFEEYITHLQEKAKEKERKRMEEKEKKEKERGERERRKEKDRKEKEREHGRDKGEERSKKVETVSGNADVKDVRKREKEKDRKHRKRRQNEGDDISSGREEKEDIKKSHRHKSDGKKSRKHVNSNESDSESRHKRHKREHRHHRNGAYDDFEDGELGEDGEIR</sequence>
<feature type="region of interest" description="Disordered" evidence="10">
    <location>
        <begin position="64"/>
        <end position="88"/>
    </location>
</feature>
<organism evidence="13 14">
    <name type="scientific">Coptis chinensis</name>
    <dbReference type="NCBI Taxonomy" id="261450"/>
    <lineage>
        <taxon>Eukaryota</taxon>
        <taxon>Viridiplantae</taxon>
        <taxon>Streptophyta</taxon>
        <taxon>Embryophyta</taxon>
        <taxon>Tracheophyta</taxon>
        <taxon>Spermatophyta</taxon>
        <taxon>Magnoliopsida</taxon>
        <taxon>Ranunculales</taxon>
        <taxon>Ranunculaceae</taxon>
        <taxon>Coptidoideae</taxon>
        <taxon>Coptis</taxon>
    </lineage>
</organism>
<feature type="compositionally biased region" description="Basic and acidic residues" evidence="10">
    <location>
        <begin position="896"/>
        <end position="906"/>
    </location>
</feature>
<dbReference type="Proteomes" id="UP000631114">
    <property type="component" value="Unassembled WGS sequence"/>
</dbReference>
<evidence type="ECO:0000256" key="3">
    <source>
        <dbReference type="ARBA" id="ARBA00022737"/>
    </source>
</evidence>
<evidence type="ECO:0000256" key="4">
    <source>
        <dbReference type="ARBA" id="ARBA00023187"/>
    </source>
</evidence>
<dbReference type="PROSITE" id="PS51676">
    <property type="entry name" value="FF"/>
    <property type="match status" value="2"/>
</dbReference>
<comment type="similarity">
    <text evidence="7">Belongs to the PRPF40 family.</text>
</comment>
<dbReference type="PANTHER" id="PTHR11864">
    <property type="entry name" value="PRE-MRNA-PROCESSING PROTEIN PRP40"/>
    <property type="match status" value="1"/>
</dbReference>
<evidence type="ECO:0000259" key="12">
    <source>
        <dbReference type="PROSITE" id="PS51676"/>
    </source>
</evidence>
<accession>A0A835HIR4</accession>
<dbReference type="InterPro" id="IPR039726">
    <property type="entry name" value="Prp40-like"/>
</dbReference>
<keyword evidence="9" id="KW-0175">Coiled coil</keyword>
<dbReference type="GO" id="GO:0071004">
    <property type="term" value="C:U2-type prespliceosome"/>
    <property type="evidence" value="ECO:0007669"/>
    <property type="project" value="TreeGrafter"/>
</dbReference>
<dbReference type="Gene3D" id="2.20.70.10">
    <property type="match status" value="2"/>
</dbReference>
<evidence type="ECO:0000313" key="14">
    <source>
        <dbReference type="Proteomes" id="UP000631114"/>
    </source>
</evidence>
<evidence type="ECO:0000256" key="6">
    <source>
        <dbReference type="ARBA" id="ARBA00056384"/>
    </source>
</evidence>
<dbReference type="Gene3D" id="1.10.10.440">
    <property type="entry name" value="FF domain"/>
    <property type="match status" value="5"/>
</dbReference>
<feature type="non-terminal residue" evidence="13">
    <location>
        <position position="1"/>
    </location>
</feature>
<gene>
    <name evidence="13" type="ORF">IFM89_020242</name>
</gene>
<dbReference type="InterPro" id="IPR036517">
    <property type="entry name" value="FF_domain_sf"/>
</dbReference>
<feature type="region of interest" description="Disordered" evidence="10">
    <location>
        <begin position="812"/>
        <end position="963"/>
    </location>
</feature>
<feature type="domain" description="FF" evidence="12">
    <location>
        <begin position="573"/>
        <end position="627"/>
    </location>
</feature>
<keyword evidence="4" id="KW-0508">mRNA splicing</keyword>
<keyword evidence="5" id="KW-0539">Nucleus</keyword>
<feature type="domain" description="WW" evidence="11">
    <location>
        <begin position="269"/>
        <end position="302"/>
    </location>
</feature>
<comment type="caution">
    <text evidence="13">The sequence shown here is derived from an EMBL/GenBank/DDBJ whole genome shotgun (WGS) entry which is preliminary data.</text>
</comment>
<dbReference type="Pfam" id="PF01846">
    <property type="entry name" value="FF"/>
    <property type="match status" value="3"/>
</dbReference>
<feature type="region of interest" description="Disordered" evidence="10">
    <location>
        <begin position="172"/>
        <end position="215"/>
    </location>
</feature>
<dbReference type="EMBL" id="JADFTS010000006">
    <property type="protein sequence ID" value="KAF9601475.1"/>
    <property type="molecule type" value="Genomic_DNA"/>
</dbReference>
<feature type="compositionally biased region" description="Basic and acidic residues" evidence="10">
    <location>
        <begin position="812"/>
        <end position="862"/>
    </location>
</feature>
<dbReference type="InterPro" id="IPR001202">
    <property type="entry name" value="WW_dom"/>
</dbReference>
<dbReference type="SUPFAM" id="SSF51045">
    <property type="entry name" value="WW domain"/>
    <property type="match status" value="2"/>
</dbReference>
<comment type="function">
    <text evidence="6">Binds the phosphorylated C-terminal domain (CTD) of the largest subunit of RNA polymerase II and functions as a scaffold for RNA processing machineries. May be involved in pre-mRNA splicing.</text>
</comment>
<evidence type="ECO:0000256" key="7">
    <source>
        <dbReference type="ARBA" id="ARBA00061317"/>
    </source>
</evidence>
<reference evidence="13 14" key="1">
    <citation type="submission" date="2020-10" db="EMBL/GenBank/DDBJ databases">
        <title>The Coptis chinensis genome and diversification of protoberbering-type alkaloids.</title>
        <authorList>
            <person name="Wang B."/>
            <person name="Shu S."/>
            <person name="Song C."/>
            <person name="Liu Y."/>
        </authorList>
    </citation>
    <scope>NUCLEOTIDE SEQUENCE [LARGE SCALE GENOMIC DNA]</scope>
    <source>
        <strain evidence="13">HL-2020</strain>
        <tissue evidence="13">Leaf</tissue>
    </source>
</reference>
<evidence type="ECO:0000256" key="1">
    <source>
        <dbReference type="ARBA" id="ARBA00004123"/>
    </source>
</evidence>
<feature type="coiled-coil region" evidence="9">
    <location>
        <begin position="618"/>
        <end position="656"/>
    </location>
</feature>
<dbReference type="Pfam" id="PF00397">
    <property type="entry name" value="WW"/>
    <property type="match status" value="2"/>
</dbReference>
<evidence type="ECO:0008006" key="15">
    <source>
        <dbReference type="Google" id="ProtNLM"/>
    </source>
</evidence>
<dbReference type="GO" id="GO:0070063">
    <property type="term" value="F:RNA polymerase binding"/>
    <property type="evidence" value="ECO:0007669"/>
    <property type="project" value="UniProtKB-ARBA"/>
</dbReference>
<protein>
    <recommendedName>
        <fullName evidence="15">Pre-mRNA-processing protein 40A</fullName>
    </recommendedName>
</protein>
<evidence type="ECO:0000256" key="5">
    <source>
        <dbReference type="ARBA" id="ARBA00023242"/>
    </source>
</evidence>
<keyword evidence="14" id="KW-1185">Reference proteome</keyword>
<name>A0A835HIR4_9MAGN</name>
<dbReference type="PROSITE" id="PS50020">
    <property type="entry name" value="WW_DOMAIN_2"/>
    <property type="match status" value="2"/>
</dbReference>
<feature type="compositionally biased region" description="Basic and acidic residues" evidence="10">
    <location>
        <begin position="869"/>
        <end position="880"/>
    </location>
</feature>
<dbReference type="GO" id="GO:0003723">
    <property type="term" value="F:RNA binding"/>
    <property type="evidence" value="ECO:0007669"/>
    <property type="project" value="TreeGrafter"/>
</dbReference>
<dbReference type="Pfam" id="PF25432">
    <property type="entry name" value="FF_PRPF40A"/>
    <property type="match status" value="1"/>
</dbReference>
<keyword evidence="2" id="KW-0507">mRNA processing</keyword>
<dbReference type="PROSITE" id="PS01159">
    <property type="entry name" value="WW_DOMAIN_1"/>
    <property type="match status" value="2"/>
</dbReference>
<dbReference type="PANTHER" id="PTHR11864:SF0">
    <property type="entry name" value="PRP40 PRE-MRNA PROCESSING FACTOR 40 HOMOLOG A (YEAST)"/>
    <property type="match status" value="1"/>
</dbReference>
<dbReference type="GO" id="GO:0045292">
    <property type="term" value="P:mRNA cis splicing, via spliceosome"/>
    <property type="evidence" value="ECO:0007669"/>
    <property type="project" value="InterPro"/>
</dbReference>
<evidence type="ECO:0000313" key="13">
    <source>
        <dbReference type="EMBL" id="KAF9601475.1"/>
    </source>
</evidence>
<feature type="compositionally biased region" description="Low complexity" evidence="10">
    <location>
        <begin position="95"/>
        <end position="111"/>
    </location>
</feature>
<dbReference type="InterPro" id="IPR002713">
    <property type="entry name" value="FF_domain"/>
</dbReference>
<dbReference type="FunFam" id="1.10.10.440:FF:000019">
    <property type="entry name" value="Pre-mRNA-processing protein 40A"/>
    <property type="match status" value="1"/>
</dbReference>
<evidence type="ECO:0000256" key="9">
    <source>
        <dbReference type="SAM" id="Coils"/>
    </source>
</evidence>
<dbReference type="CDD" id="cd00201">
    <property type="entry name" value="WW"/>
    <property type="match status" value="2"/>
</dbReference>
<dbReference type="GO" id="GO:0005685">
    <property type="term" value="C:U1 snRNP"/>
    <property type="evidence" value="ECO:0007669"/>
    <property type="project" value="TreeGrafter"/>
</dbReference>
<evidence type="ECO:0000256" key="8">
    <source>
        <dbReference type="ARBA" id="ARBA00064817"/>
    </source>
</evidence>
<comment type="subcellular location">
    <subcellularLocation>
        <location evidence="1">Nucleus</location>
    </subcellularLocation>
</comment>